<keyword evidence="2" id="KW-1185">Reference proteome</keyword>
<evidence type="ECO:0000313" key="1">
    <source>
        <dbReference type="EMBL" id="RKR75960.1"/>
    </source>
</evidence>
<dbReference type="Proteomes" id="UP000280008">
    <property type="component" value="Unassembled WGS sequence"/>
</dbReference>
<dbReference type="EMBL" id="RBKS01000001">
    <property type="protein sequence ID" value="RKR75960.1"/>
    <property type="molecule type" value="Genomic_DNA"/>
</dbReference>
<proteinExistence type="predicted"/>
<organism evidence="1 2">
    <name type="scientific">Frondihabitans australicus</name>
    <dbReference type="NCBI Taxonomy" id="386892"/>
    <lineage>
        <taxon>Bacteria</taxon>
        <taxon>Bacillati</taxon>
        <taxon>Actinomycetota</taxon>
        <taxon>Actinomycetes</taxon>
        <taxon>Micrococcales</taxon>
        <taxon>Microbacteriaceae</taxon>
        <taxon>Frondihabitans</taxon>
    </lineage>
</organism>
<evidence type="ECO:0000313" key="2">
    <source>
        <dbReference type="Proteomes" id="UP000280008"/>
    </source>
</evidence>
<dbReference type="OrthoDB" id="246488at2"/>
<comment type="caution">
    <text evidence="1">The sequence shown here is derived from an EMBL/GenBank/DDBJ whole genome shotgun (WGS) entry which is preliminary data.</text>
</comment>
<dbReference type="RefSeq" id="WP_121370817.1">
    <property type="nucleotide sequence ID" value="NZ_RBKS01000001.1"/>
</dbReference>
<dbReference type="AlphaFoldDB" id="A0A495IJR2"/>
<protein>
    <submittedName>
        <fullName evidence="1">Uncharacterized protein</fullName>
    </submittedName>
</protein>
<sequence length="314" mass="33408">MSGLDRAQEPAIVPLGALSLGPDLVPTAGVWHRSNEADVFTPRFPPAPGGVFVVLAGPPWSELARVAIPATVRRPTTSVVAIETDVDVVPANLLRFAVTFSGPMDEGSAAGRVHLLDTDGAEIDGALMEMPPELWSRDRRRLTLLLEPGRIKRGLVPHLEAGAPLHEGASVTLVVDDALLDSAGAPLVESARRTFLVGPEIRSRVDPGRWRVTWPDREQEPVIVAFDRPLDRVLVQRHLQALDAGGEPVAGSVVAAPAGWSFTPDAGGRVAAVRVDALLEDLAGNSVRRVFDRDLASPADDSLAAPFVELRPPA</sequence>
<name>A0A495IJR2_9MICO</name>
<gene>
    <name evidence="1" type="ORF">C8E83_3124</name>
</gene>
<accession>A0A495IJR2</accession>
<reference evidence="1 2" key="1">
    <citation type="submission" date="2018-10" db="EMBL/GenBank/DDBJ databases">
        <title>Sequencing the genomes of 1000 actinobacteria strains.</title>
        <authorList>
            <person name="Klenk H.-P."/>
        </authorList>
    </citation>
    <scope>NUCLEOTIDE SEQUENCE [LARGE SCALE GENOMIC DNA]</scope>
    <source>
        <strain evidence="1 2">DSM 17894</strain>
    </source>
</reference>